<proteinExistence type="predicted"/>
<evidence type="ECO:0000259" key="9">
    <source>
        <dbReference type="PROSITE" id="PS50865"/>
    </source>
</evidence>
<dbReference type="SUPFAM" id="SSF63748">
    <property type="entry name" value="Tudor/PWWP/MBT"/>
    <property type="match status" value="3"/>
</dbReference>
<evidence type="ECO:0000256" key="1">
    <source>
        <dbReference type="ARBA" id="ARBA00022723"/>
    </source>
</evidence>
<accession>A0ABP1NDW1</accession>
<evidence type="ECO:0000259" key="8">
    <source>
        <dbReference type="PROSITE" id="PS50304"/>
    </source>
</evidence>
<dbReference type="SUPFAM" id="SSF54928">
    <property type="entry name" value="RNA-binding domain, RBD"/>
    <property type="match status" value="1"/>
</dbReference>
<evidence type="ECO:0008006" key="12">
    <source>
        <dbReference type="Google" id="ProtNLM"/>
    </source>
</evidence>
<evidence type="ECO:0000256" key="3">
    <source>
        <dbReference type="ARBA" id="ARBA00022833"/>
    </source>
</evidence>
<dbReference type="Pfam" id="PF01753">
    <property type="entry name" value="zf-MYND"/>
    <property type="match status" value="1"/>
</dbReference>
<dbReference type="SMART" id="SM00333">
    <property type="entry name" value="TUDOR"/>
    <property type="match status" value="3"/>
</dbReference>
<dbReference type="SUPFAM" id="SSF144232">
    <property type="entry name" value="HIT/MYND zinc finger-like"/>
    <property type="match status" value="1"/>
</dbReference>
<dbReference type="InterPro" id="IPR050621">
    <property type="entry name" value="Tudor_domain_containing"/>
</dbReference>
<dbReference type="PROSITE" id="PS50865">
    <property type="entry name" value="ZF_MYND_2"/>
    <property type="match status" value="1"/>
</dbReference>
<evidence type="ECO:0000313" key="10">
    <source>
        <dbReference type="EMBL" id="CAL7938047.1"/>
    </source>
</evidence>
<evidence type="ECO:0000259" key="7">
    <source>
        <dbReference type="PROSITE" id="PS50102"/>
    </source>
</evidence>
<dbReference type="InterPro" id="IPR035979">
    <property type="entry name" value="RBD_domain_sf"/>
</dbReference>
<evidence type="ECO:0000313" key="11">
    <source>
        <dbReference type="Proteomes" id="UP001642520"/>
    </source>
</evidence>
<dbReference type="Proteomes" id="UP001642520">
    <property type="component" value="Unassembled WGS sequence"/>
</dbReference>
<dbReference type="InterPro" id="IPR012677">
    <property type="entry name" value="Nucleotide-bd_a/b_plait_sf"/>
</dbReference>
<keyword evidence="2 5" id="KW-0863">Zinc-finger</keyword>
<sequence length="1228" mass="140682">MYTRENFYKSPFGTSTSDINNKTMEYYETNAATKDRSPNGEEFTLYVNNLPEELNVIGLLQIFNQYGEVTGHFHCPNTNWAYVTYNTFLEAERAIKNLHNIPPLRLKVSFARERAKVTKVPFVKDTEQYINHNVKDITITNKPLVETRGRGNPLDVFKKLEPNPGLPRYTYTTKNDLLYPYPSDPHTYNPYENAEPYASTNTLWTRGQLTITQDGKRHVSLGRGYTMYEIPDPDPDVHNYINKVYEKRTNGLYQYGVDMLTNEIGSCNKCSKTAKFTCERCQTFYCSKTCQVLDWSVHKIECKDIPALVTTVHSMSVSKPNEQQIPDRNIFTTQMPLRRPKKSLSTMTNLNKVIDNVSKDKVISNVLSAASNDSVHDKDTTYVRVKTMEQNNPQNMHQKNEIERDAVIPAQNHFSFNTPIEKKNHDSVVRNDTKLDNHKNIKKRPKFGIDDVEKMEENITFTKNAFLSQIKFTDVRIIVKLKNREFWVHKVENEDALTTLMTDLQSQAEAAQQLKPIIGNMYAVKYENVWHRAVVTSVDPVKVHYIDYGNEEIVETNDFRAIHMCENIPKFSIKIRLSEEAYEKHKDLSYEDVIRVKIISIDPDKTINVEVENENEVSTSKVIEKNSIKKPDVSKVEDKVVISEISTNDKTFSVSKDDKALSISDKLKSVVSTVTVGEIGILEVHAELKSNTYGVTLLPNNVTSDYEKLLNDLPMICERTVERSIYKPQVGELICGRRLDGDWLRGYLLTHDPTLKMAIIDEARVMAIDKTVACSEEFLNICAFGAVCEITDAKHKFKESDQCEFKVIAVNEEQDKIEIEISNVVKGIVKRWIPMPEQKGLQYAQLKSGSEVSLTAYRSHFLLYARPLDTEELKYYNNIMQAVAKFAQTSPTLEEPPVVGQMVLAQYADDNYYRAIVNKIKDDKITIAYVDFGNLEVTHIRKLKILPDNLKQFRSCTMKIILKDVPNDVPMTKEANDYLCRLVGGEIPLICTFDGVPFKDGVYLKRHNGEDINKRMIELLAPVTKETAENDKTCYMDDDLSTISLGNVGDIVEVVVLYPIEDGYKYAMCPVDHDLMTHVYEILQEKMTAYCQESDSYIPRERELCLALYEGSWYRAVSIRRSYTPTTSAVFFLDFGNTEFVEHKNIRLMPKNFISPKALASVCNIINIAPTDSHGRYSPKIEKRISELITSANNVRIKIVKSNEECRMYDVELPLVRSKLIEEGLISV</sequence>
<dbReference type="PROSITE" id="PS50304">
    <property type="entry name" value="TUDOR"/>
    <property type="match status" value="3"/>
</dbReference>
<dbReference type="InterPro" id="IPR002999">
    <property type="entry name" value="Tudor"/>
</dbReference>
<dbReference type="Gene3D" id="6.10.140.2220">
    <property type="match status" value="1"/>
</dbReference>
<dbReference type="SMART" id="SM00360">
    <property type="entry name" value="RRM"/>
    <property type="match status" value="1"/>
</dbReference>
<feature type="domain" description="Tudor" evidence="8">
    <location>
        <begin position="515"/>
        <end position="569"/>
    </location>
</feature>
<dbReference type="EMBL" id="CAXAJV020001288">
    <property type="protein sequence ID" value="CAL7938047.1"/>
    <property type="molecule type" value="Genomic_DNA"/>
</dbReference>
<feature type="domain" description="Tudor" evidence="8">
    <location>
        <begin position="1098"/>
        <end position="1156"/>
    </location>
</feature>
<feature type="domain" description="RRM" evidence="7">
    <location>
        <begin position="43"/>
        <end position="113"/>
    </location>
</feature>
<dbReference type="Pfam" id="PF00567">
    <property type="entry name" value="TUDOR"/>
    <property type="match status" value="3"/>
</dbReference>
<protein>
    <recommendedName>
        <fullName evidence="12">Tudor domain-containing protein 1</fullName>
    </recommendedName>
</protein>
<dbReference type="InterPro" id="IPR002893">
    <property type="entry name" value="Znf_MYND"/>
</dbReference>
<keyword evidence="11" id="KW-1185">Reference proteome</keyword>
<keyword evidence="3" id="KW-0862">Zinc</keyword>
<dbReference type="CDD" id="cd00590">
    <property type="entry name" value="RRM_SF"/>
    <property type="match status" value="1"/>
</dbReference>
<dbReference type="PANTHER" id="PTHR22948:SF29">
    <property type="entry name" value="FI02030P-RELATED"/>
    <property type="match status" value="1"/>
</dbReference>
<organism evidence="10 11">
    <name type="scientific">Xylocopa violacea</name>
    <name type="common">Violet carpenter bee</name>
    <name type="synonym">Apis violacea</name>
    <dbReference type="NCBI Taxonomy" id="135666"/>
    <lineage>
        <taxon>Eukaryota</taxon>
        <taxon>Metazoa</taxon>
        <taxon>Ecdysozoa</taxon>
        <taxon>Arthropoda</taxon>
        <taxon>Hexapoda</taxon>
        <taxon>Insecta</taxon>
        <taxon>Pterygota</taxon>
        <taxon>Neoptera</taxon>
        <taxon>Endopterygota</taxon>
        <taxon>Hymenoptera</taxon>
        <taxon>Apocrita</taxon>
        <taxon>Aculeata</taxon>
        <taxon>Apoidea</taxon>
        <taxon>Anthophila</taxon>
        <taxon>Apidae</taxon>
        <taxon>Xylocopa</taxon>
        <taxon>Xylocopa</taxon>
    </lineage>
</organism>
<reference evidence="10 11" key="1">
    <citation type="submission" date="2024-08" db="EMBL/GenBank/DDBJ databases">
        <authorList>
            <person name="Will J Nash"/>
            <person name="Angela Man"/>
            <person name="Seanna McTaggart"/>
            <person name="Kendall Baker"/>
            <person name="Tom Barker"/>
            <person name="Leah Catchpole"/>
            <person name="Alex Durrant"/>
            <person name="Karim Gharbi"/>
            <person name="Naomi Irish"/>
            <person name="Gemy Kaithakottil"/>
            <person name="Debby Ku"/>
            <person name="Aaliyah Providence"/>
            <person name="Felix Shaw"/>
            <person name="David Swarbreck"/>
            <person name="Chris Watkins"/>
            <person name="Ann M. McCartney"/>
            <person name="Giulio Formenti"/>
            <person name="Alice Mouton"/>
            <person name="Noel Vella"/>
            <person name="Bjorn M von Reumont"/>
            <person name="Adriana Vella"/>
            <person name="Wilfried Haerty"/>
        </authorList>
    </citation>
    <scope>NUCLEOTIDE SEQUENCE [LARGE SCALE GENOMIC DNA]</scope>
</reference>
<dbReference type="InterPro" id="IPR000504">
    <property type="entry name" value="RRM_dom"/>
</dbReference>
<feature type="domain" description="Tudor" evidence="8">
    <location>
        <begin position="896"/>
        <end position="953"/>
    </location>
</feature>
<evidence type="ECO:0000256" key="6">
    <source>
        <dbReference type="PROSITE-ProRule" id="PRU00176"/>
    </source>
</evidence>
<gene>
    <name evidence="10" type="ORF">XYLVIOL_LOCUS3047</name>
</gene>
<dbReference type="Gene3D" id="3.30.70.330">
    <property type="match status" value="1"/>
</dbReference>
<dbReference type="Pfam" id="PF00076">
    <property type="entry name" value="RRM_1"/>
    <property type="match status" value="1"/>
</dbReference>
<keyword evidence="4 6" id="KW-0694">RNA-binding</keyword>
<dbReference type="Gene3D" id="2.30.30.140">
    <property type="match status" value="3"/>
</dbReference>
<evidence type="ECO:0000256" key="2">
    <source>
        <dbReference type="ARBA" id="ARBA00022771"/>
    </source>
</evidence>
<name>A0ABP1NDW1_XYLVO</name>
<dbReference type="PROSITE" id="PS50102">
    <property type="entry name" value="RRM"/>
    <property type="match status" value="1"/>
</dbReference>
<keyword evidence="1" id="KW-0479">Metal-binding</keyword>
<feature type="domain" description="MYND-type" evidence="9">
    <location>
        <begin position="267"/>
        <end position="302"/>
    </location>
</feature>
<evidence type="ECO:0000256" key="4">
    <source>
        <dbReference type="ARBA" id="ARBA00022884"/>
    </source>
</evidence>
<evidence type="ECO:0000256" key="5">
    <source>
        <dbReference type="PROSITE-ProRule" id="PRU00134"/>
    </source>
</evidence>
<dbReference type="PANTHER" id="PTHR22948">
    <property type="entry name" value="TUDOR DOMAIN CONTAINING PROTEIN"/>
    <property type="match status" value="1"/>
</dbReference>
<comment type="caution">
    <text evidence="10">The sequence shown here is derived from an EMBL/GenBank/DDBJ whole genome shotgun (WGS) entry which is preliminary data.</text>
</comment>